<name>Q1QPV2_NITHX</name>
<dbReference type="STRING" id="323097.Nham_0881"/>
<gene>
    <name evidence="2" type="ordered locus">Nham_0881</name>
</gene>
<organism evidence="2 3">
    <name type="scientific">Nitrobacter hamburgensis (strain DSM 10229 / NCIMB 13809 / X14)</name>
    <dbReference type="NCBI Taxonomy" id="323097"/>
    <lineage>
        <taxon>Bacteria</taxon>
        <taxon>Pseudomonadati</taxon>
        <taxon>Pseudomonadota</taxon>
        <taxon>Alphaproteobacteria</taxon>
        <taxon>Hyphomicrobiales</taxon>
        <taxon>Nitrobacteraceae</taxon>
        <taxon>Nitrobacter</taxon>
    </lineage>
</organism>
<keyword evidence="3" id="KW-1185">Reference proteome</keyword>
<dbReference type="AlphaFoldDB" id="Q1QPV2"/>
<proteinExistence type="predicted"/>
<feature type="chain" id="PRO_5004195998" evidence="1">
    <location>
        <begin position="28"/>
        <end position="139"/>
    </location>
</feature>
<feature type="signal peptide" evidence="1">
    <location>
        <begin position="1"/>
        <end position="27"/>
    </location>
</feature>
<dbReference type="eggNOG" id="ENOG5033AY5">
    <property type="taxonomic scope" value="Bacteria"/>
</dbReference>
<dbReference type="HOGENOM" id="CLU_1861345_0_0_5"/>
<accession>Q1QPV2</accession>
<evidence type="ECO:0000313" key="2">
    <source>
        <dbReference type="EMBL" id="ABE61745.1"/>
    </source>
</evidence>
<sequence length="139" mass="14939">MSMLRKLVLATAIAASSVLLSPQAVNAFELSGAWATSTELCSKVFARKGRANQVGFTNFSGAYGGGFIAEANRLRGKSGNCVIKSKNESGQTVNLVVACASGVMLSKIQFFLKVIDADTIIRDFPGIEEMNVEYHRCRI</sequence>
<keyword evidence="1" id="KW-0732">Signal</keyword>
<dbReference type="KEGG" id="nha:Nham_0881"/>
<reference evidence="2 3" key="1">
    <citation type="submission" date="2006-03" db="EMBL/GenBank/DDBJ databases">
        <title>Complete sequence of chromosome of Nitrobacter hamburgensis X14.</title>
        <authorList>
            <consortium name="US DOE Joint Genome Institute"/>
            <person name="Copeland A."/>
            <person name="Lucas S."/>
            <person name="Lapidus A."/>
            <person name="Barry K."/>
            <person name="Detter J.C."/>
            <person name="Glavina del Rio T."/>
            <person name="Hammon N."/>
            <person name="Israni S."/>
            <person name="Dalin E."/>
            <person name="Tice H."/>
            <person name="Pitluck S."/>
            <person name="Chain P."/>
            <person name="Malfatti S."/>
            <person name="Shin M."/>
            <person name="Vergez L."/>
            <person name="Schmutz J."/>
            <person name="Larimer F."/>
            <person name="Land M."/>
            <person name="Hauser L."/>
            <person name="Kyrpides N."/>
            <person name="Ivanova N."/>
            <person name="Ward B."/>
            <person name="Arp D."/>
            <person name="Klotz M."/>
            <person name="Stein L."/>
            <person name="O'Mullan G."/>
            <person name="Starkenburg S."/>
            <person name="Sayavedra L."/>
            <person name="Poret-Peterson A.T."/>
            <person name="Gentry M.E."/>
            <person name="Bruce D."/>
            <person name="Richardson P."/>
        </authorList>
    </citation>
    <scope>NUCLEOTIDE SEQUENCE [LARGE SCALE GENOMIC DNA]</scope>
    <source>
        <strain evidence="3">DSM 10229 / NCIMB 13809 / X14</strain>
    </source>
</reference>
<dbReference type="Proteomes" id="UP000001953">
    <property type="component" value="Chromosome"/>
</dbReference>
<protein>
    <submittedName>
        <fullName evidence="2">Uncharacterized protein</fullName>
    </submittedName>
</protein>
<evidence type="ECO:0000256" key="1">
    <source>
        <dbReference type="SAM" id="SignalP"/>
    </source>
</evidence>
<evidence type="ECO:0000313" key="3">
    <source>
        <dbReference type="Proteomes" id="UP000001953"/>
    </source>
</evidence>
<dbReference type="EMBL" id="CP000319">
    <property type="protein sequence ID" value="ABE61745.1"/>
    <property type="molecule type" value="Genomic_DNA"/>
</dbReference>